<dbReference type="AlphaFoldDB" id="A0A3B0U590"/>
<name>A0A3B0U590_9ZZZZ</name>
<accession>A0A3B0U590</accession>
<evidence type="ECO:0000313" key="1">
    <source>
        <dbReference type="EMBL" id="VAW20767.1"/>
    </source>
</evidence>
<gene>
    <name evidence="1" type="ORF">MNBD_ALPHA11-1024</name>
</gene>
<protein>
    <submittedName>
        <fullName evidence="1">Uncharacterized protein</fullName>
    </submittedName>
</protein>
<sequence length="54" mass="6167">MQLLRVAFGKSLSHKLITNPSQLFEGALGHKESTMQNNRPILSYKTYQVYGDVR</sequence>
<reference evidence="1" key="1">
    <citation type="submission" date="2018-06" db="EMBL/GenBank/DDBJ databases">
        <authorList>
            <person name="Zhirakovskaya E."/>
        </authorList>
    </citation>
    <scope>NUCLEOTIDE SEQUENCE</scope>
</reference>
<dbReference type="EMBL" id="UOEQ01000300">
    <property type="protein sequence ID" value="VAW20767.1"/>
    <property type="molecule type" value="Genomic_DNA"/>
</dbReference>
<proteinExistence type="predicted"/>
<organism evidence="1">
    <name type="scientific">hydrothermal vent metagenome</name>
    <dbReference type="NCBI Taxonomy" id="652676"/>
    <lineage>
        <taxon>unclassified sequences</taxon>
        <taxon>metagenomes</taxon>
        <taxon>ecological metagenomes</taxon>
    </lineage>
</organism>